<organism evidence="2 3">
    <name type="scientific">Novosphingobium organovorum</name>
    <dbReference type="NCBI Taxonomy" id="2930092"/>
    <lineage>
        <taxon>Bacteria</taxon>
        <taxon>Pseudomonadati</taxon>
        <taxon>Pseudomonadota</taxon>
        <taxon>Alphaproteobacteria</taxon>
        <taxon>Sphingomonadales</taxon>
        <taxon>Sphingomonadaceae</taxon>
        <taxon>Novosphingobium</taxon>
    </lineage>
</organism>
<dbReference type="Proteomes" id="UP001162881">
    <property type="component" value="Unassembled WGS sequence"/>
</dbReference>
<keyword evidence="1" id="KW-0812">Transmembrane</keyword>
<feature type="transmembrane region" description="Helical" evidence="1">
    <location>
        <begin position="125"/>
        <end position="145"/>
    </location>
</feature>
<keyword evidence="1" id="KW-1133">Transmembrane helix</keyword>
<evidence type="ECO:0000313" key="2">
    <source>
        <dbReference type="EMBL" id="MCJ2183133.1"/>
    </source>
</evidence>
<gene>
    <name evidence="2" type="ORF">MTR62_10580</name>
</gene>
<keyword evidence="1" id="KW-0472">Membrane</keyword>
<evidence type="ECO:0000313" key="3">
    <source>
        <dbReference type="Proteomes" id="UP001162881"/>
    </source>
</evidence>
<evidence type="ECO:0000256" key="1">
    <source>
        <dbReference type="SAM" id="Phobius"/>
    </source>
</evidence>
<dbReference type="EMBL" id="JALHLF010000036">
    <property type="protein sequence ID" value="MCJ2183133.1"/>
    <property type="molecule type" value="Genomic_DNA"/>
</dbReference>
<feature type="non-terminal residue" evidence="2">
    <location>
        <position position="1"/>
    </location>
</feature>
<reference evidence="2" key="1">
    <citation type="submission" date="2022-03" db="EMBL/GenBank/DDBJ databases">
        <title>Identification of a novel bacterium isolated from mangrove sediments.</title>
        <authorList>
            <person name="Pan X."/>
        </authorList>
    </citation>
    <scope>NUCLEOTIDE SEQUENCE</scope>
    <source>
        <strain evidence="2">B1949</strain>
    </source>
</reference>
<sequence>APWLVRDPAARQTTLRVLNAAPAHALARLGALAAPRPRAAPSPDTLSAPVPARTDSRLTWFARLYDAALVFAFAAAFAVMVVRRRHEGQRGPGRWLLPYAASLYPLLAALLIPAAFVSLAGMDAVRPFVCLGAGWLAAVLWQRLAERRRTLVPRRR</sequence>
<accession>A0ABT0BDL0</accession>
<feature type="transmembrane region" description="Helical" evidence="1">
    <location>
        <begin position="64"/>
        <end position="83"/>
    </location>
</feature>
<name>A0ABT0BDL0_9SPHN</name>
<comment type="caution">
    <text evidence="2">The sequence shown here is derived from an EMBL/GenBank/DDBJ whole genome shotgun (WGS) entry which is preliminary data.</text>
</comment>
<keyword evidence="3" id="KW-1185">Reference proteome</keyword>
<feature type="transmembrane region" description="Helical" evidence="1">
    <location>
        <begin position="95"/>
        <end position="119"/>
    </location>
</feature>
<protein>
    <submittedName>
        <fullName evidence="2">Uncharacterized protein</fullName>
    </submittedName>
</protein>
<proteinExistence type="predicted"/>